<accession>A0A4Q5LNW6</accession>
<feature type="chain" id="PRO_5020406029" evidence="1">
    <location>
        <begin position="20"/>
        <end position="129"/>
    </location>
</feature>
<dbReference type="Proteomes" id="UP000293162">
    <property type="component" value="Unassembled WGS sequence"/>
</dbReference>
<dbReference type="AlphaFoldDB" id="A0A4Q5LNW6"/>
<evidence type="ECO:0000313" key="2">
    <source>
        <dbReference type="EMBL" id="RYU91054.1"/>
    </source>
</evidence>
<gene>
    <name evidence="2" type="ORF">EWM59_27075</name>
</gene>
<feature type="signal peptide" evidence="1">
    <location>
        <begin position="1"/>
        <end position="19"/>
    </location>
</feature>
<comment type="caution">
    <text evidence="2">The sequence shown here is derived from an EMBL/GenBank/DDBJ whole genome shotgun (WGS) entry which is preliminary data.</text>
</comment>
<dbReference type="OrthoDB" id="965696at2"/>
<evidence type="ECO:0000313" key="3">
    <source>
        <dbReference type="Proteomes" id="UP000293162"/>
    </source>
</evidence>
<name>A0A4Q5LNW6_9BACT</name>
<sequence>MRNLTLLCLLLFSPFTIKAITLKWVDEVDRCAYRIDTQKKIIEKEIKPDIWQEIGNIHLINIDEKEILPSNNIIGLTPSNKNIRYLLVDCTNQVYQFDFKLLNFQRIDKTYYRGYNCQSVRFIRKDILL</sequence>
<proteinExistence type="predicted"/>
<dbReference type="EMBL" id="SEWF01000103">
    <property type="protein sequence ID" value="RYU91054.1"/>
    <property type="molecule type" value="Genomic_DNA"/>
</dbReference>
<keyword evidence="3" id="KW-1185">Reference proteome</keyword>
<evidence type="ECO:0000256" key="1">
    <source>
        <dbReference type="SAM" id="SignalP"/>
    </source>
</evidence>
<dbReference type="RefSeq" id="WP_130024332.1">
    <property type="nucleotide sequence ID" value="NZ_SEWF01000103.1"/>
</dbReference>
<organism evidence="2 3">
    <name type="scientific">Emticicia agri</name>
    <dbReference type="NCBI Taxonomy" id="2492393"/>
    <lineage>
        <taxon>Bacteria</taxon>
        <taxon>Pseudomonadati</taxon>
        <taxon>Bacteroidota</taxon>
        <taxon>Cytophagia</taxon>
        <taxon>Cytophagales</taxon>
        <taxon>Leadbetterellaceae</taxon>
        <taxon>Emticicia</taxon>
    </lineage>
</organism>
<reference evidence="2 3" key="1">
    <citation type="submission" date="2019-02" db="EMBL/GenBank/DDBJ databases">
        <title>Bacterial novel species Emticicia sp. 17J42-9 isolated from soil.</title>
        <authorList>
            <person name="Jung H.-Y."/>
        </authorList>
    </citation>
    <scope>NUCLEOTIDE SEQUENCE [LARGE SCALE GENOMIC DNA]</scope>
    <source>
        <strain evidence="2 3">17J42-9</strain>
    </source>
</reference>
<protein>
    <submittedName>
        <fullName evidence="2">Uncharacterized protein</fullName>
    </submittedName>
</protein>
<keyword evidence="1" id="KW-0732">Signal</keyword>